<dbReference type="PANTHER" id="PTHR13601">
    <property type="entry name" value="GAMETOGENETIN-BINDING PROTEIN 2"/>
    <property type="match status" value="1"/>
</dbReference>
<sequence length="625" mass="71075">MAKLVEVYRNDDQKLNKRQLPLFVDENLTMVMDLNGLGLYFGSSSVRAKEIDKFLDMYNSLTPAEARQAFSVDWKEFFAALSQTIPCVGCRRSVERLYEQLRKSGHPALEPLQITPDGTLTIKDDHFQGPRLVCTLLHNHNSRLNQLVENQFRSKKNRRCVLHSLDYQRVRAPWKEVWDIMRPQCREEVLLIDAGSLMVTLEGYLQKHRFCGECRTKVLRAYWLLVEEPEPTREKGYIPALYAGIKRCLPDKHIHLPTNTEYVTTLVARVQPDIMGSSGERHAKTLEVAQGEVITCLGLCVYERLHRIQMRLREEETTCQVLVAVAIDSLSRKFQTCVETKRGITKLELLALELTQEEIVKQQRKEMKKLKRKKRRERKAGNDSKTEDEMAGDNDLEESSSLEALDETALNCNDKAQPIPIGQTLVIPPSDSSDSNFCEKCGLFDLAKPGNVRKCNLNNKKSPEKVKPCKKKSPSNHADCVTCSKPKKKTEKVKRNFVCEYTQDCGYSSGQNNASSSAASSPEGSEVACCEGFCNDEGVCSKSNNAAPLAEPIRQTKFQNNAKVMMSLEQMLEEGDTSSDEECYIPIEDVKQFQSQVNISQRREELRKNLRAKFAQMCNNRSHKS</sequence>
<proteinExistence type="predicted"/>
<name>A0ABN7AZ73_9HEMI</name>
<keyword evidence="3" id="KW-1185">Reference proteome</keyword>
<evidence type="ECO:0000256" key="1">
    <source>
        <dbReference type="SAM" id="MobiDB-lite"/>
    </source>
</evidence>
<protein>
    <recommendedName>
        <fullName evidence="4">Gametogenetin-binding protein 2</fullName>
    </recommendedName>
</protein>
<feature type="compositionally biased region" description="Basic and acidic residues" evidence="1">
    <location>
        <begin position="379"/>
        <end position="388"/>
    </location>
</feature>
<evidence type="ECO:0008006" key="4">
    <source>
        <dbReference type="Google" id="ProtNLM"/>
    </source>
</evidence>
<accession>A0ABN7AZ73</accession>
<feature type="region of interest" description="Disordered" evidence="1">
    <location>
        <begin position="365"/>
        <end position="400"/>
    </location>
</feature>
<gene>
    <name evidence="2" type="ORF">NTJ_10275</name>
</gene>
<evidence type="ECO:0000313" key="3">
    <source>
        <dbReference type="Proteomes" id="UP001307889"/>
    </source>
</evidence>
<reference evidence="2 3" key="1">
    <citation type="submission" date="2023-09" db="EMBL/GenBank/DDBJ databases">
        <title>Nesidiocoris tenuis whole genome shotgun sequence.</title>
        <authorList>
            <person name="Shibata T."/>
            <person name="Shimoda M."/>
            <person name="Kobayashi T."/>
            <person name="Uehara T."/>
        </authorList>
    </citation>
    <scope>NUCLEOTIDE SEQUENCE [LARGE SCALE GENOMIC DNA]</scope>
    <source>
        <strain evidence="2 3">Japan</strain>
    </source>
</reference>
<dbReference type="InterPro" id="IPR026073">
    <property type="entry name" value="GGNBP2"/>
</dbReference>
<organism evidence="2 3">
    <name type="scientific">Nesidiocoris tenuis</name>
    <dbReference type="NCBI Taxonomy" id="355587"/>
    <lineage>
        <taxon>Eukaryota</taxon>
        <taxon>Metazoa</taxon>
        <taxon>Ecdysozoa</taxon>
        <taxon>Arthropoda</taxon>
        <taxon>Hexapoda</taxon>
        <taxon>Insecta</taxon>
        <taxon>Pterygota</taxon>
        <taxon>Neoptera</taxon>
        <taxon>Paraneoptera</taxon>
        <taxon>Hemiptera</taxon>
        <taxon>Heteroptera</taxon>
        <taxon>Panheteroptera</taxon>
        <taxon>Cimicomorpha</taxon>
        <taxon>Miridae</taxon>
        <taxon>Dicyphina</taxon>
        <taxon>Nesidiocoris</taxon>
    </lineage>
</organism>
<dbReference type="EMBL" id="AP028916">
    <property type="protein sequence ID" value="BES97461.1"/>
    <property type="molecule type" value="Genomic_DNA"/>
</dbReference>
<dbReference type="PANTHER" id="PTHR13601:SF2">
    <property type="entry name" value="GAMETOGENETIN-BINDING PROTEIN 2"/>
    <property type="match status" value="1"/>
</dbReference>
<feature type="compositionally biased region" description="Acidic residues" evidence="1">
    <location>
        <begin position="389"/>
        <end position="400"/>
    </location>
</feature>
<dbReference type="Proteomes" id="UP001307889">
    <property type="component" value="Chromosome 8"/>
</dbReference>
<evidence type="ECO:0000313" key="2">
    <source>
        <dbReference type="EMBL" id="BES97461.1"/>
    </source>
</evidence>
<feature type="compositionally biased region" description="Basic residues" evidence="1">
    <location>
        <begin position="366"/>
        <end position="378"/>
    </location>
</feature>